<comment type="caution">
    <text evidence="4">The sequence shown here is derived from an EMBL/GenBank/DDBJ whole genome shotgun (WGS) entry which is preliminary data.</text>
</comment>
<organism evidence="4 5">
    <name type="scientific">Pseudogemmobacter lacusdianii</name>
    <dbReference type="NCBI Taxonomy" id="3069608"/>
    <lineage>
        <taxon>Bacteria</taxon>
        <taxon>Pseudomonadati</taxon>
        <taxon>Pseudomonadota</taxon>
        <taxon>Alphaproteobacteria</taxon>
        <taxon>Rhodobacterales</taxon>
        <taxon>Paracoccaceae</taxon>
        <taxon>Pseudogemmobacter</taxon>
    </lineage>
</organism>
<dbReference type="EMBL" id="JAVDBT010000002">
    <property type="protein sequence ID" value="MDQ2065141.1"/>
    <property type="molecule type" value="Genomic_DNA"/>
</dbReference>
<dbReference type="InterPro" id="IPR036942">
    <property type="entry name" value="Beta-barrel_TonB_sf"/>
</dbReference>
<name>A0ABU0VTU4_9RHOB</name>
<dbReference type="Proteomes" id="UP001239680">
    <property type="component" value="Unassembled WGS sequence"/>
</dbReference>
<protein>
    <submittedName>
        <fullName evidence="4">YjbH domain-containing protein</fullName>
    </submittedName>
</protein>
<keyword evidence="5" id="KW-1185">Reference proteome</keyword>
<proteinExistence type="predicted"/>
<keyword evidence="2" id="KW-0472">Membrane</keyword>
<keyword evidence="3" id="KW-0998">Cell outer membrane</keyword>
<gene>
    <name evidence="4" type="ORF">Q9295_02045</name>
</gene>
<sequence length="717" mass="77933">MNHPTARRVIALIAGLSFLSSLTVSLWGGVAPARAEMRPSLSFNGVPGVIDMPSGEAMKDGMVAITASTFGGQLRSTLTFQITPRISGSYRFSNTRNWNDALLPGDPLNDGYDSYSDRAFDLRFLVLEETAHLPALSIGLQDFVGTGKNSAEYIVATKNFGERLKVTAGLGWGRLSSYNDIGATGRRPPIDMGVSGGKPSAEQWFRGPFAPFAGVEWQINSNWSVKAEYSSDAYDEVAGARKVFDRASPFNFGLEYRYADSTRLGIYSLYGSEIGFNIQLTLDPKERASGGILGPAPMAVGLRPSRSADPEAWDQGWIAQTGAAETLRSNLSKYLAADGLIVEDFSYTATKVHLRVRNTQIDSGPQAIGRAARALSRVMPASVEVFEIVPVVRGMGASQVTLRRSDLEVLEHSPANDLALRQRVVISDAGPVSQGIGDKSYKRFKWGLAPALRISEPFHGDLGLRASASYEIRPGLVFSGAVFQRLAGNFDACEFCKPSLLPPVRSDGAAYNLGSDTSLDRLQLAWYGKAAPNLYARATVGYLERMHAGLSTELLWKPVDSRLALGVEVNYTKQRDTDGFGFGDYDYAVATGHVSAYYDLGGGYLGQLDVGRYLAGDTGATLSLDREFANGIKLGAYATLTSASAAEFGEGSFDKGIRLTVPINWLLGRPDRREFSATMRALQRDGGARLEVDGRLYDTVRDYHLGVMDRQWGRVWR</sequence>
<comment type="subcellular location">
    <subcellularLocation>
        <location evidence="1">Cell outer membrane</location>
    </subcellularLocation>
</comment>
<evidence type="ECO:0000313" key="5">
    <source>
        <dbReference type="Proteomes" id="UP001239680"/>
    </source>
</evidence>
<dbReference type="InterPro" id="IPR010344">
    <property type="entry name" value="YbjH"/>
</dbReference>
<dbReference type="Gene3D" id="2.40.170.20">
    <property type="entry name" value="TonB-dependent receptor, beta-barrel domain"/>
    <property type="match status" value="1"/>
</dbReference>
<evidence type="ECO:0000256" key="1">
    <source>
        <dbReference type="ARBA" id="ARBA00004442"/>
    </source>
</evidence>
<evidence type="ECO:0000256" key="3">
    <source>
        <dbReference type="ARBA" id="ARBA00023237"/>
    </source>
</evidence>
<dbReference type="RefSeq" id="WP_306678836.1">
    <property type="nucleotide sequence ID" value="NZ_JAVDBT010000002.1"/>
</dbReference>
<dbReference type="Pfam" id="PF06082">
    <property type="entry name" value="YjbH"/>
    <property type="match status" value="1"/>
</dbReference>
<evidence type="ECO:0000313" key="4">
    <source>
        <dbReference type="EMBL" id="MDQ2065141.1"/>
    </source>
</evidence>
<reference evidence="4 5" key="1">
    <citation type="submission" date="2023-08" db="EMBL/GenBank/DDBJ databases">
        <title>Characterization of two Paracoccaceae strains isolated from Phycosphere and proposal of Xinfangfangia lacusdiani sp. nov.</title>
        <authorList>
            <person name="Deng Y."/>
            <person name="Zhang Y.Q."/>
        </authorList>
    </citation>
    <scope>NUCLEOTIDE SEQUENCE [LARGE SCALE GENOMIC DNA]</scope>
    <source>
        <strain evidence="4 5">CPCC 101601</strain>
    </source>
</reference>
<evidence type="ECO:0000256" key="2">
    <source>
        <dbReference type="ARBA" id="ARBA00023136"/>
    </source>
</evidence>
<accession>A0ABU0VTU4</accession>